<reference evidence="2" key="1">
    <citation type="journal article" date="2011" name="PLoS Genet.">
        <title>Genomic analysis of the necrotrophic fungal pathogens Sclerotinia sclerotiorum and Botrytis cinerea.</title>
        <authorList>
            <person name="Amselem J."/>
            <person name="Cuomo C.A."/>
            <person name="van Kan J.A."/>
            <person name="Viaud M."/>
            <person name="Benito E.P."/>
            <person name="Couloux A."/>
            <person name="Coutinho P.M."/>
            <person name="de Vries R.P."/>
            <person name="Dyer P.S."/>
            <person name="Fillinger S."/>
            <person name="Fournier E."/>
            <person name="Gout L."/>
            <person name="Hahn M."/>
            <person name="Kohn L."/>
            <person name="Lapalu N."/>
            <person name="Plummer K.M."/>
            <person name="Pradier J.M."/>
            <person name="Quevillon E."/>
            <person name="Sharon A."/>
            <person name="Simon A."/>
            <person name="ten Have A."/>
            <person name="Tudzynski B."/>
            <person name="Tudzynski P."/>
            <person name="Wincker P."/>
            <person name="Andrew M."/>
            <person name="Anthouard V."/>
            <person name="Beever R.E."/>
            <person name="Beffa R."/>
            <person name="Benoit I."/>
            <person name="Bouzid O."/>
            <person name="Brault B."/>
            <person name="Chen Z."/>
            <person name="Choquer M."/>
            <person name="Collemare J."/>
            <person name="Cotton P."/>
            <person name="Danchin E.G."/>
            <person name="Da Silva C."/>
            <person name="Gautier A."/>
            <person name="Giraud C."/>
            <person name="Giraud T."/>
            <person name="Gonzalez C."/>
            <person name="Grossetete S."/>
            <person name="Guldener U."/>
            <person name="Henrissat B."/>
            <person name="Howlett B.J."/>
            <person name="Kodira C."/>
            <person name="Kretschmer M."/>
            <person name="Lappartient A."/>
            <person name="Leroch M."/>
            <person name="Levis C."/>
            <person name="Mauceli E."/>
            <person name="Neuveglise C."/>
            <person name="Oeser B."/>
            <person name="Pearson M."/>
            <person name="Poulain J."/>
            <person name="Poussereau N."/>
            <person name="Quesneville H."/>
            <person name="Rascle C."/>
            <person name="Schumacher J."/>
            <person name="Segurens B."/>
            <person name="Sexton A."/>
            <person name="Silva E."/>
            <person name="Sirven C."/>
            <person name="Soanes D.M."/>
            <person name="Talbot N.J."/>
            <person name="Templeton M."/>
            <person name="Yandava C."/>
            <person name="Yarden O."/>
            <person name="Zeng Q."/>
            <person name="Rollins J.A."/>
            <person name="Lebrun M.H."/>
            <person name="Dickman M."/>
        </authorList>
    </citation>
    <scope>NUCLEOTIDE SEQUENCE [LARGE SCALE GENOMIC DNA]</scope>
    <source>
        <strain evidence="2">T4</strain>
    </source>
</reference>
<dbReference type="AlphaFoldDB" id="G2XV96"/>
<name>G2XV96_BOTF4</name>
<sequence length="106" mass="11802">MTDCGLIINDKTCCLADESGDWSTHARSSFRGLMVLLLVHEHDFDSKQYDVVVSFKNAQGDLMDSIKPDGFKELDKFVKVGPPLYGFCKLSAICPMDFSNIFESLG</sequence>
<accession>G2XV96</accession>
<organism evidence="1 2">
    <name type="scientific">Botryotinia fuckeliana (strain T4)</name>
    <name type="common">Noble rot fungus</name>
    <name type="synonym">Botrytis cinerea</name>
    <dbReference type="NCBI Taxonomy" id="999810"/>
    <lineage>
        <taxon>Eukaryota</taxon>
        <taxon>Fungi</taxon>
        <taxon>Dikarya</taxon>
        <taxon>Ascomycota</taxon>
        <taxon>Pezizomycotina</taxon>
        <taxon>Leotiomycetes</taxon>
        <taxon>Helotiales</taxon>
        <taxon>Sclerotiniaceae</taxon>
        <taxon>Botrytis</taxon>
    </lineage>
</organism>
<dbReference type="EMBL" id="FQ790271">
    <property type="protein sequence ID" value="CCD44416.1"/>
    <property type="molecule type" value="Genomic_DNA"/>
</dbReference>
<evidence type="ECO:0000313" key="1">
    <source>
        <dbReference type="EMBL" id="CCD44416.1"/>
    </source>
</evidence>
<protein>
    <submittedName>
        <fullName evidence="1">Uncharacterized protein</fullName>
    </submittedName>
</protein>
<dbReference type="Proteomes" id="UP000008177">
    <property type="component" value="Unplaced contigs"/>
</dbReference>
<dbReference type="HOGENOM" id="CLU_2222836_0_0_1"/>
<gene>
    <name evidence="1" type="ORF">BofuT4_P053170.1</name>
</gene>
<evidence type="ECO:0000313" key="2">
    <source>
        <dbReference type="Proteomes" id="UP000008177"/>
    </source>
</evidence>
<dbReference type="InParanoid" id="G2XV96"/>
<proteinExistence type="predicted"/>